<proteinExistence type="predicted"/>
<comment type="caution">
    <text evidence="1">The sequence shown here is derived from an EMBL/GenBank/DDBJ whole genome shotgun (WGS) entry which is preliminary data.</text>
</comment>
<dbReference type="Proteomes" id="UP001361570">
    <property type="component" value="Unassembled WGS sequence"/>
</dbReference>
<accession>A0ABU8DYX1</accession>
<gene>
    <name evidence="1" type="ORF">TEK04_19440</name>
</gene>
<dbReference type="RefSeq" id="WP_336406016.1">
    <property type="nucleotide sequence ID" value="NZ_JBAPLU010000029.1"/>
</dbReference>
<evidence type="ECO:0000313" key="2">
    <source>
        <dbReference type="Proteomes" id="UP001361570"/>
    </source>
</evidence>
<dbReference type="EMBL" id="JBAPLU010000029">
    <property type="protein sequence ID" value="MEI4273900.1"/>
    <property type="molecule type" value="Genomic_DNA"/>
</dbReference>
<evidence type="ECO:0000313" key="1">
    <source>
        <dbReference type="EMBL" id="MEI4273900.1"/>
    </source>
</evidence>
<keyword evidence="2" id="KW-1185">Reference proteome</keyword>
<organism evidence="1 2">
    <name type="scientific">Klenkia sesuvii</name>
    <dbReference type="NCBI Taxonomy" id="3103137"/>
    <lineage>
        <taxon>Bacteria</taxon>
        <taxon>Bacillati</taxon>
        <taxon>Actinomycetota</taxon>
        <taxon>Actinomycetes</taxon>
        <taxon>Geodermatophilales</taxon>
        <taxon>Geodermatophilaceae</taxon>
        <taxon>Klenkia</taxon>
    </lineage>
</organism>
<sequence>MTKVKRALLRDRIERTVAGELTGKHVAREGYVVMGIRVGGEGSPAMWRRARKAHAQGRSFR</sequence>
<reference evidence="1 2" key="1">
    <citation type="submission" date="2024-03" db="EMBL/GenBank/DDBJ databases">
        <title>Draft genome sequence of Klenkia sp. LSe6-5.</title>
        <authorList>
            <person name="Duangmal K."/>
            <person name="Chantavorakit T."/>
        </authorList>
    </citation>
    <scope>NUCLEOTIDE SEQUENCE [LARGE SCALE GENOMIC DNA]</scope>
    <source>
        <strain evidence="1 2">LSe6-5</strain>
    </source>
</reference>
<protein>
    <submittedName>
        <fullName evidence="1">Uncharacterized protein</fullName>
    </submittedName>
</protein>
<name>A0ABU8DYX1_9ACTN</name>